<dbReference type="Pfam" id="PF07715">
    <property type="entry name" value="Plug"/>
    <property type="match status" value="1"/>
</dbReference>
<evidence type="ECO:0000313" key="11">
    <source>
        <dbReference type="Proteomes" id="UP000010433"/>
    </source>
</evidence>
<dbReference type="PATRIC" id="fig|1127699.3.peg.1153"/>
<dbReference type="STRING" id="1127699.HMPREF9151_01245"/>
<dbReference type="Gene3D" id="2.40.170.20">
    <property type="entry name" value="TonB-dependent receptor, beta-barrel domain"/>
    <property type="match status" value="1"/>
</dbReference>
<dbReference type="NCBIfam" id="TIGR04057">
    <property type="entry name" value="SusC_RagA_signa"/>
    <property type="match status" value="1"/>
</dbReference>
<dbReference type="Pfam" id="PF13715">
    <property type="entry name" value="CarbopepD_reg_2"/>
    <property type="match status" value="1"/>
</dbReference>
<dbReference type="InterPro" id="IPR012910">
    <property type="entry name" value="Plug_dom"/>
</dbReference>
<evidence type="ECO:0000256" key="4">
    <source>
        <dbReference type="ARBA" id="ARBA00022692"/>
    </source>
</evidence>
<name>L1NAL3_9BACT</name>
<dbReference type="OrthoDB" id="1019466at2"/>
<feature type="signal peptide" evidence="8">
    <location>
        <begin position="1"/>
        <end position="24"/>
    </location>
</feature>
<keyword evidence="5 7" id="KW-0472">Membrane</keyword>
<organism evidence="10 11">
    <name type="scientific">Hoylesella saccharolytica F0055</name>
    <dbReference type="NCBI Taxonomy" id="1127699"/>
    <lineage>
        <taxon>Bacteria</taxon>
        <taxon>Pseudomonadati</taxon>
        <taxon>Bacteroidota</taxon>
        <taxon>Bacteroidia</taxon>
        <taxon>Bacteroidales</taxon>
        <taxon>Prevotellaceae</taxon>
        <taxon>Hoylesella</taxon>
    </lineage>
</organism>
<evidence type="ECO:0000256" key="1">
    <source>
        <dbReference type="ARBA" id="ARBA00004571"/>
    </source>
</evidence>
<evidence type="ECO:0000256" key="2">
    <source>
        <dbReference type="ARBA" id="ARBA00022448"/>
    </source>
</evidence>
<dbReference type="AlphaFoldDB" id="L1NAL3"/>
<keyword evidence="2 7" id="KW-0813">Transport</keyword>
<evidence type="ECO:0000256" key="5">
    <source>
        <dbReference type="ARBA" id="ARBA00023136"/>
    </source>
</evidence>
<dbReference type="RefSeq" id="WP_009162459.1">
    <property type="nucleotide sequence ID" value="NZ_KB290995.1"/>
</dbReference>
<keyword evidence="4 7" id="KW-0812">Transmembrane</keyword>
<feature type="chain" id="PRO_5003954401" evidence="8">
    <location>
        <begin position="25"/>
        <end position="1131"/>
    </location>
</feature>
<dbReference type="PROSITE" id="PS52016">
    <property type="entry name" value="TONB_DEPENDENT_REC_3"/>
    <property type="match status" value="1"/>
</dbReference>
<dbReference type="SUPFAM" id="SSF56935">
    <property type="entry name" value="Porins"/>
    <property type="match status" value="1"/>
</dbReference>
<gene>
    <name evidence="10" type="ORF">HMPREF9151_01245</name>
</gene>
<evidence type="ECO:0000256" key="7">
    <source>
        <dbReference type="PROSITE-ProRule" id="PRU01360"/>
    </source>
</evidence>
<feature type="domain" description="TonB-dependent receptor plug" evidence="9">
    <location>
        <begin position="127"/>
        <end position="250"/>
    </location>
</feature>
<comment type="subcellular location">
    <subcellularLocation>
        <location evidence="1 7">Cell outer membrane</location>
        <topology evidence="1 7">Multi-pass membrane protein</topology>
    </subcellularLocation>
</comment>
<protein>
    <submittedName>
        <fullName evidence="10">TonB-dependent receptor plug domain protein</fullName>
    </submittedName>
</protein>
<evidence type="ECO:0000256" key="8">
    <source>
        <dbReference type="SAM" id="SignalP"/>
    </source>
</evidence>
<dbReference type="Proteomes" id="UP000010433">
    <property type="component" value="Unassembled WGS sequence"/>
</dbReference>
<keyword evidence="3 7" id="KW-1134">Transmembrane beta strand</keyword>
<dbReference type="InterPro" id="IPR039426">
    <property type="entry name" value="TonB-dep_rcpt-like"/>
</dbReference>
<keyword evidence="11" id="KW-1185">Reference proteome</keyword>
<dbReference type="GO" id="GO:0009279">
    <property type="term" value="C:cell outer membrane"/>
    <property type="evidence" value="ECO:0007669"/>
    <property type="project" value="UniProtKB-SubCell"/>
</dbReference>
<dbReference type="NCBIfam" id="TIGR04056">
    <property type="entry name" value="OMP_RagA_SusC"/>
    <property type="match status" value="1"/>
</dbReference>
<dbReference type="InterPro" id="IPR023997">
    <property type="entry name" value="TonB-dep_OMP_SusC/RagA_CS"/>
</dbReference>
<sequence length="1131" mass="127519">MKISTIKRLLFLALYSILPLAALAQSTRISGTVNAIDGPVMMCNVTERDVNGRIVSAAQTDINGNFSMEIKSTKNRLKISYIGYKTVSMPIGSKTTFDIKLEEQNTIKEVVVQTKRRFNNGGLVIPKDEVSVAAQTFDMNSVEGLSFTSADEALQGQIAGLDIVTNSGNLGAGTSMRLRGVTTINGSAEPLIVVDDNIFDNPDKTFDFTTANEEAYASLLSINPQDIASIDVLKDAAATAIWGSRGANGVISIRTKRGSRGKTRVNYDLRIQGSWQPKGYNLLNGDEYTMLMKEEYYNPSQSSAATTNVNEWNYNKSWSEYENWNNNTDWAKEVKQMGLSQYHHLTIQGGGEKANFYISAGYDRQNGTIIRQTLDRFSTKLNLDYFVSDRITFRTSFPLTYTNNNRNYDDDILGRSLKMAPNMSVYRQNADGTDTNEYYIMLPAGARSSGSTVAGTSSSELSDVRKLGNPVAIANLAWRDEKTYRISPEIKLEYNLLGKSDSETRLKYTGLVYMDIFSKSEPKYWPGSLSTDGWTDPMYNRTTIEDYNSLAFTTRHSFTFTPHFKNEKWYATMFLRGEMVSGNSNGQTVVTRNLPNGATSPTVSADLHEMWTSNGQWRWVSALYSGHFSYDSRYALDLSVRTDGTTKFGSSKRWGYFPGVSARWNISNEKFMKWAKSWLSMLSLRPSWGIVGKQPDNEYLQYARYNTSGIYGNGSNNQGVTYLEGLQLKNLQWERTTQINIGGDFGFLNDKITGDFNYYYKRTNDLLMRNVRIPSITGYSTLPWANVGEMKNQGWELNLSLNKIVKVGKFSASLNLNISQNLNEIVSMNESTLESINAEWDAGKRGQYLNRIQTGNPLGSIYGLRYKGVYQYTYDYLTNYRDNNPSMTTAQFRDWINNEFLASGKTAPIALDAEGKVMMDSHGNPIRQVYNFRDGSSTYTFQGGDAIYEDINHDGQINSLDIVYLGNSNPKINGGFGFTLNYGNWMMRSNFNYRQGIKVVNSARMNLEQMFNSNNQSTAVNWRWRKNGDFTYIPRAMYDTGYNFLGSDRYVEDASFVRMSYIQLLYNFNKQAIKSLGLNRLQLSISGQNLFVWSKYSGTDPEHSSGAWGIAYDNSQTPRGKSVTINIQVGF</sequence>
<dbReference type="EMBL" id="AMEP01000085">
    <property type="protein sequence ID" value="EKY00564.1"/>
    <property type="molecule type" value="Genomic_DNA"/>
</dbReference>
<evidence type="ECO:0000313" key="10">
    <source>
        <dbReference type="EMBL" id="EKY00564.1"/>
    </source>
</evidence>
<dbReference type="SUPFAM" id="SSF49464">
    <property type="entry name" value="Carboxypeptidase regulatory domain-like"/>
    <property type="match status" value="1"/>
</dbReference>
<dbReference type="InterPro" id="IPR036942">
    <property type="entry name" value="Beta-barrel_TonB_sf"/>
</dbReference>
<keyword evidence="8" id="KW-0732">Signal</keyword>
<keyword evidence="6 7" id="KW-0998">Cell outer membrane</keyword>
<dbReference type="HOGENOM" id="CLU_004317_0_1_10"/>
<proteinExistence type="inferred from homology"/>
<keyword evidence="10" id="KW-0675">Receptor</keyword>
<evidence type="ECO:0000256" key="6">
    <source>
        <dbReference type="ARBA" id="ARBA00023237"/>
    </source>
</evidence>
<dbReference type="InterPro" id="IPR023996">
    <property type="entry name" value="TonB-dep_OMP_SusC/RagA"/>
</dbReference>
<comment type="caution">
    <text evidence="10">The sequence shown here is derived from an EMBL/GenBank/DDBJ whole genome shotgun (WGS) entry which is preliminary data.</text>
</comment>
<evidence type="ECO:0000256" key="3">
    <source>
        <dbReference type="ARBA" id="ARBA00022452"/>
    </source>
</evidence>
<comment type="similarity">
    <text evidence="7">Belongs to the TonB-dependent receptor family.</text>
</comment>
<dbReference type="Gene3D" id="2.170.130.10">
    <property type="entry name" value="TonB-dependent receptor, plug domain"/>
    <property type="match status" value="1"/>
</dbReference>
<dbReference type="InterPro" id="IPR008969">
    <property type="entry name" value="CarboxyPept-like_regulatory"/>
</dbReference>
<accession>L1NAL3</accession>
<reference evidence="10 11" key="1">
    <citation type="submission" date="2012-05" db="EMBL/GenBank/DDBJ databases">
        <authorList>
            <person name="Weinstock G."/>
            <person name="Sodergren E."/>
            <person name="Lobos E.A."/>
            <person name="Fulton L."/>
            <person name="Fulton R."/>
            <person name="Courtney L."/>
            <person name="Fronick C."/>
            <person name="O'Laughlin M."/>
            <person name="Godfrey J."/>
            <person name="Wilson R.M."/>
            <person name="Miner T."/>
            <person name="Farmer C."/>
            <person name="Delehaunty K."/>
            <person name="Cordes M."/>
            <person name="Minx P."/>
            <person name="Tomlinson C."/>
            <person name="Chen J."/>
            <person name="Wollam A."/>
            <person name="Pepin K.H."/>
            <person name="Bhonagiri V."/>
            <person name="Zhang X."/>
            <person name="Suruliraj S."/>
            <person name="Warren W."/>
            <person name="Mitreva M."/>
            <person name="Mardis E.R."/>
            <person name="Wilson R.K."/>
        </authorList>
    </citation>
    <scope>NUCLEOTIDE SEQUENCE [LARGE SCALE GENOMIC DNA]</scope>
    <source>
        <strain evidence="10 11">F0055</strain>
    </source>
</reference>
<evidence type="ECO:0000259" key="9">
    <source>
        <dbReference type="Pfam" id="PF07715"/>
    </source>
</evidence>
<dbReference type="InterPro" id="IPR037066">
    <property type="entry name" value="Plug_dom_sf"/>
</dbReference>